<dbReference type="CDD" id="cd00211">
    <property type="entry name" value="PTS_IIA_fru"/>
    <property type="match status" value="1"/>
</dbReference>
<dbReference type="AlphaFoldDB" id="A0A1M5UUJ0"/>
<dbReference type="OrthoDB" id="95460at2"/>
<keyword evidence="5" id="KW-0808">Transferase</keyword>
<dbReference type="EMBL" id="FQXM01000009">
    <property type="protein sequence ID" value="SHH66614.1"/>
    <property type="molecule type" value="Genomic_DNA"/>
</dbReference>
<evidence type="ECO:0000256" key="1">
    <source>
        <dbReference type="ARBA" id="ARBA00004496"/>
    </source>
</evidence>
<dbReference type="Proteomes" id="UP000184447">
    <property type="component" value="Unassembled WGS sequence"/>
</dbReference>
<dbReference type="Pfam" id="PF00359">
    <property type="entry name" value="PTS_EIIA_2"/>
    <property type="match status" value="1"/>
</dbReference>
<accession>A0A1M5UUJ0</accession>
<organism evidence="8 9">
    <name type="scientific">Clostridium grantii DSM 8605</name>
    <dbReference type="NCBI Taxonomy" id="1121316"/>
    <lineage>
        <taxon>Bacteria</taxon>
        <taxon>Bacillati</taxon>
        <taxon>Bacillota</taxon>
        <taxon>Clostridia</taxon>
        <taxon>Eubacteriales</taxon>
        <taxon>Clostridiaceae</taxon>
        <taxon>Clostridium</taxon>
    </lineage>
</organism>
<evidence type="ECO:0000313" key="8">
    <source>
        <dbReference type="EMBL" id="SHH66614.1"/>
    </source>
</evidence>
<proteinExistence type="predicted"/>
<dbReference type="RefSeq" id="WP_073338211.1">
    <property type="nucleotide sequence ID" value="NZ_FQXM01000009.1"/>
</dbReference>
<reference evidence="8 9" key="1">
    <citation type="submission" date="2016-11" db="EMBL/GenBank/DDBJ databases">
        <authorList>
            <person name="Jaros S."/>
            <person name="Januszkiewicz K."/>
            <person name="Wedrychowicz H."/>
        </authorList>
    </citation>
    <scope>NUCLEOTIDE SEQUENCE [LARGE SCALE GENOMIC DNA]</scope>
    <source>
        <strain evidence="8 9">DSM 8605</strain>
    </source>
</reference>
<feature type="domain" description="PTS EIIA type-2" evidence="7">
    <location>
        <begin position="5"/>
        <end position="150"/>
    </location>
</feature>
<keyword evidence="4" id="KW-0762">Sugar transport</keyword>
<dbReference type="GO" id="GO:0005737">
    <property type="term" value="C:cytoplasm"/>
    <property type="evidence" value="ECO:0007669"/>
    <property type="project" value="UniProtKB-SubCell"/>
</dbReference>
<dbReference type="InterPro" id="IPR051541">
    <property type="entry name" value="PTS_SugarTrans_NitroReg"/>
</dbReference>
<evidence type="ECO:0000313" key="9">
    <source>
        <dbReference type="Proteomes" id="UP000184447"/>
    </source>
</evidence>
<keyword evidence="3" id="KW-0597">Phosphoprotein</keyword>
<evidence type="ECO:0000256" key="5">
    <source>
        <dbReference type="ARBA" id="ARBA00022679"/>
    </source>
</evidence>
<dbReference type="GO" id="GO:0009401">
    <property type="term" value="P:phosphoenolpyruvate-dependent sugar phosphotransferase system"/>
    <property type="evidence" value="ECO:0007669"/>
    <property type="project" value="UniProtKB-KW"/>
</dbReference>
<dbReference type="InterPro" id="IPR002178">
    <property type="entry name" value="PTS_EIIA_type-2_dom"/>
</dbReference>
<dbReference type="Gene3D" id="3.40.930.10">
    <property type="entry name" value="Mannitol-specific EII, Chain A"/>
    <property type="match status" value="1"/>
</dbReference>
<dbReference type="NCBIfam" id="TIGR00848">
    <property type="entry name" value="fruA"/>
    <property type="match status" value="1"/>
</dbReference>
<sequence length="153" mass="17103">MEISNLINKNLINLEMNVDSREEAIKVLAEMMFNDGKLKSQDDYIVDVLEREKEGTTGFGMGFAIPHGKSDAVKETCFAAGRSAKGIEWNSLDGEPVNFVILIAVPKEEAGTTHLKILSQIASNLMEDDFRDNLLQAQLEEEVINILSREMEE</sequence>
<evidence type="ECO:0000256" key="2">
    <source>
        <dbReference type="ARBA" id="ARBA00022448"/>
    </source>
</evidence>
<protein>
    <submittedName>
        <fullName evidence="8">PTS system IIA component, Fru family</fullName>
    </submittedName>
</protein>
<dbReference type="STRING" id="1121316.SAMN02745207_01908"/>
<evidence type="ECO:0000256" key="4">
    <source>
        <dbReference type="ARBA" id="ARBA00022597"/>
    </source>
</evidence>
<dbReference type="SUPFAM" id="SSF55804">
    <property type="entry name" value="Phoshotransferase/anion transport protein"/>
    <property type="match status" value="1"/>
</dbReference>
<dbReference type="InterPro" id="IPR004715">
    <property type="entry name" value="PTS_IIA_fruc"/>
</dbReference>
<keyword evidence="9" id="KW-1185">Reference proteome</keyword>
<gene>
    <name evidence="8" type="ORF">SAMN02745207_01908</name>
</gene>
<comment type="subcellular location">
    <subcellularLocation>
        <location evidence="1">Cytoplasm</location>
    </subcellularLocation>
</comment>
<keyword evidence="2" id="KW-0813">Transport</keyword>
<dbReference type="GO" id="GO:0008982">
    <property type="term" value="F:protein-N(PI)-phosphohistidine-sugar phosphotransferase activity"/>
    <property type="evidence" value="ECO:0007669"/>
    <property type="project" value="InterPro"/>
</dbReference>
<dbReference type="PANTHER" id="PTHR47738:SF2">
    <property type="entry name" value="PTS SYSTEM FRUCTOSE-LIKE EIIA COMPONENT"/>
    <property type="match status" value="1"/>
</dbReference>
<name>A0A1M5UUJ0_9CLOT</name>
<evidence type="ECO:0000259" key="7">
    <source>
        <dbReference type="PROSITE" id="PS51094"/>
    </source>
</evidence>
<evidence type="ECO:0000256" key="6">
    <source>
        <dbReference type="ARBA" id="ARBA00022683"/>
    </source>
</evidence>
<dbReference type="PANTHER" id="PTHR47738">
    <property type="entry name" value="PTS SYSTEM FRUCTOSE-LIKE EIIA COMPONENT-RELATED"/>
    <property type="match status" value="1"/>
</dbReference>
<dbReference type="GO" id="GO:0016020">
    <property type="term" value="C:membrane"/>
    <property type="evidence" value="ECO:0007669"/>
    <property type="project" value="InterPro"/>
</dbReference>
<evidence type="ECO:0000256" key="3">
    <source>
        <dbReference type="ARBA" id="ARBA00022553"/>
    </source>
</evidence>
<keyword evidence="6" id="KW-0598">Phosphotransferase system</keyword>
<dbReference type="InterPro" id="IPR016152">
    <property type="entry name" value="PTrfase/Anion_transptr"/>
</dbReference>
<dbReference type="FunFam" id="3.40.930.10:FF:000009">
    <property type="entry name" value="PTS system, fructose specific IIABC component"/>
    <property type="match status" value="1"/>
</dbReference>
<dbReference type="PROSITE" id="PS51094">
    <property type="entry name" value="PTS_EIIA_TYPE_2"/>
    <property type="match status" value="1"/>
</dbReference>